<feature type="chain" id="PRO_5011116090" description="Lipoprotein" evidence="1">
    <location>
        <begin position="37"/>
        <end position="247"/>
    </location>
</feature>
<evidence type="ECO:0000313" key="2">
    <source>
        <dbReference type="EMBL" id="SAL74794.1"/>
    </source>
</evidence>
<feature type="signal peptide" evidence="1">
    <location>
        <begin position="1"/>
        <end position="36"/>
    </location>
</feature>
<keyword evidence="3" id="KW-1185">Reference proteome</keyword>
<evidence type="ECO:0008006" key="4">
    <source>
        <dbReference type="Google" id="ProtNLM"/>
    </source>
</evidence>
<comment type="caution">
    <text evidence="2">The sequence shown here is derived from an EMBL/GenBank/DDBJ whole genome shotgun (WGS) entry which is preliminary data.</text>
</comment>
<evidence type="ECO:0000256" key="1">
    <source>
        <dbReference type="SAM" id="SignalP"/>
    </source>
</evidence>
<name>A0A158K0T4_9BURK</name>
<evidence type="ECO:0000313" key="3">
    <source>
        <dbReference type="Proteomes" id="UP000054925"/>
    </source>
</evidence>
<accession>A0A158K0T4</accession>
<dbReference type="EMBL" id="FCOL02000032">
    <property type="protein sequence ID" value="SAL74794.1"/>
    <property type="molecule type" value="Genomic_DNA"/>
</dbReference>
<protein>
    <recommendedName>
        <fullName evidence="4">Lipoprotein</fullName>
    </recommendedName>
</protein>
<gene>
    <name evidence="2" type="ORF">AWB67_04661</name>
</gene>
<organism evidence="2 3">
    <name type="scientific">Caballeronia terrestris</name>
    <dbReference type="NCBI Taxonomy" id="1226301"/>
    <lineage>
        <taxon>Bacteria</taxon>
        <taxon>Pseudomonadati</taxon>
        <taxon>Pseudomonadota</taxon>
        <taxon>Betaproteobacteria</taxon>
        <taxon>Burkholderiales</taxon>
        <taxon>Burkholderiaceae</taxon>
        <taxon>Caballeronia</taxon>
    </lineage>
</organism>
<sequence length="247" mass="26612">MIRVPYNGLRRMNIQVRHVAATAMTAAVVGSSLAFAQPAAPPLEQSSSPQVGEKVSHMISRPTTAIEYAKNLKFIIDHDLLLQDDFYTEANLKDVFNLEEVSITNNGSTPERYISIAANPPAYIFPRIMASPLFGGSVPGATLVGGKSSHALGLITAGINFQLTEDGPSFVETQQIFGNDFVLFSSPTPPPHGPLANASAPHGNETWRKEDFAHNQNKVVTISFNAAAQLTGITVKVDQNKGVERDN</sequence>
<keyword evidence="1" id="KW-0732">Signal</keyword>
<proteinExistence type="predicted"/>
<reference evidence="2" key="1">
    <citation type="submission" date="2016-01" db="EMBL/GenBank/DDBJ databases">
        <authorList>
            <person name="Peeters C."/>
        </authorList>
    </citation>
    <scope>NUCLEOTIDE SEQUENCE [LARGE SCALE GENOMIC DNA]</scope>
    <source>
        <strain evidence="2">LMG 22937</strain>
    </source>
</reference>
<dbReference type="Proteomes" id="UP000054925">
    <property type="component" value="Unassembled WGS sequence"/>
</dbReference>
<dbReference type="AlphaFoldDB" id="A0A158K0T4"/>